<feature type="transmembrane region" description="Helical" evidence="7">
    <location>
        <begin position="12"/>
        <end position="35"/>
    </location>
</feature>
<dbReference type="GO" id="GO:0015419">
    <property type="term" value="F:ABC-type sulfate transporter activity"/>
    <property type="evidence" value="ECO:0007669"/>
    <property type="project" value="InterPro"/>
</dbReference>
<comment type="similarity">
    <text evidence="7">Belongs to the binding-protein-dependent transport system permease family.</text>
</comment>
<dbReference type="InterPro" id="IPR000515">
    <property type="entry name" value="MetI-like"/>
</dbReference>
<feature type="domain" description="ABC transmembrane type-1" evidence="8">
    <location>
        <begin position="53"/>
        <end position="255"/>
    </location>
</feature>
<dbReference type="SUPFAM" id="SSF161098">
    <property type="entry name" value="MetI-like"/>
    <property type="match status" value="1"/>
</dbReference>
<feature type="transmembrane region" description="Helical" evidence="7">
    <location>
        <begin position="55"/>
        <end position="79"/>
    </location>
</feature>
<keyword evidence="5" id="KW-0764">Sulfate transport</keyword>
<dbReference type="EMBL" id="QREL01000001">
    <property type="protein sequence ID" value="REE28433.1"/>
    <property type="molecule type" value="Genomic_DNA"/>
</dbReference>
<name>A0A371ND44_9EURY</name>
<dbReference type="PROSITE" id="PS50928">
    <property type="entry name" value="ABC_TM1"/>
    <property type="match status" value="1"/>
</dbReference>
<evidence type="ECO:0000256" key="5">
    <source>
        <dbReference type="ARBA" id="ARBA00023032"/>
    </source>
</evidence>
<protein>
    <submittedName>
        <fullName evidence="9">Molybdate transport system permease protein</fullName>
    </submittedName>
</protein>
<dbReference type="InterPro" id="IPR006469">
    <property type="entry name" value="NifC_ABC_porter"/>
</dbReference>
<gene>
    <name evidence="9" type="ORF">C7452_0444</name>
</gene>
<evidence type="ECO:0000313" key="9">
    <source>
        <dbReference type="EMBL" id="REE28433.1"/>
    </source>
</evidence>
<proteinExistence type="inferred from homology"/>
<organism evidence="9 10">
    <name type="scientific">Methanothermobacter defluvii</name>
    <dbReference type="NCBI Taxonomy" id="49339"/>
    <lineage>
        <taxon>Archaea</taxon>
        <taxon>Methanobacteriati</taxon>
        <taxon>Methanobacteriota</taxon>
        <taxon>Methanomada group</taxon>
        <taxon>Methanobacteria</taxon>
        <taxon>Methanobacteriales</taxon>
        <taxon>Methanobacteriaceae</taxon>
        <taxon>Methanothermobacter</taxon>
    </lineage>
</organism>
<dbReference type="InterPro" id="IPR005667">
    <property type="entry name" value="Sulph_transpt2"/>
</dbReference>
<dbReference type="PANTHER" id="PTHR30406:SF8">
    <property type="entry name" value="SULFATE TRANSPORT SYSTEM PERMEASE PROTEIN CYST"/>
    <property type="match status" value="1"/>
</dbReference>
<dbReference type="PANTHER" id="PTHR30406">
    <property type="entry name" value="SULFATE TRANSPORT SYSTEM PERMEASE PROTEIN"/>
    <property type="match status" value="1"/>
</dbReference>
<evidence type="ECO:0000256" key="6">
    <source>
        <dbReference type="ARBA" id="ARBA00023136"/>
    </source>
</evidence>
<dbReference type="AlphaFoldDB" id="A0A371ND44"/>
<feature type="transmembrane region" description="Helical" evidence="7">
    <location>
        <begin position="236"/>
        <end position="255"/>
    </location>
</feature>
<keyword evidence="10" id="KW-1185">Reference proteome</keyword>
<accession>A0A371ND44</accession>
<feature type="transmembrane region" description="Helical" evidence="7">
    <location>
        <begin position="188"/>
        <end position="216"/>
    </location>
</feature>
<keyword evidence="2 7" id="KW-0813">Transport</keyword>
<dbReference type="Gene3D" id="1.10.3720.10">
    <property type="entry name" value="MetI-like"/>
    <property type="match status" value="1"/>
</dbReference>
<keyword evidence="3 7" id="KW-0812">Transmembrane</keyword>
<evidence type="ECO:0000256" key="3">
    <source>
        <dbReference type="ARBA" id="ARBA00022692"/>
    </source>
</evidence>
<keyword evidence="4 7" id="KW-1133">Transmembrane helix</keyword>
<comment type="subcellular location">
    <subcellularLocation>
        <location evidence="7">Cell membrane</location>
        <topology evidence="7">Multi-pass membrane protein</topology>
    </subcellularLocation>
    <subcellularLocation>
        <location evidence="1">Membrane</location>
        <topology evidence="1">Multi-pass membrane protein</topology>
    </subcellularLocation>
</comment>
<sequence>MSIERVSIFRGTCRFFAVIFVAAFFIICISLWTVSSPQSILNSFTSADMIHSVKLSLLTSTITTVIVMLSALLIAYSLSEDSFRGKSIVKTVLDIPIAFPEILIGIMLLIFLGNTPLNYMMDGLGIQIVFTDLGVICAQFFVSLPYTVRICYSTFCNIDRRLKFVSRSLGYTEFETFRNIMIPLSRDGILAATIITFSRCIGCFGAVLIVAGGTYQKTDTLPISLYLNLSYGNVEMAVASGIFLMIISFITIFFLEKMGAYGNEFSGYR</sequence>
<dbReference type="Proteomes" id="UP000256864">
    <property type="component" value="Unassembled WGS sequence"/>
</dbReference>
<dbReference type="CDD" id="cd06261">
    <property type="entry name" value="TM_PBP2"/>
    <property type="match status" value="1"/>
</dbReference>
<evidence type="ECO:0000256" key="4">
    <source>
        <dbReference type="ARBA" id="ARBA00022989"/>
    </source>
</evidence>
<dbReference type="InterPro" id="IPR035906">
    <property type="entry name" value="MetI-like_sf"/>
</dbReference>
<comment type="caution">
    <text evidence="9">The sequence shown here is derived from an EMBL/GenBank/DDBJ whole genome shotgun (WGS) entry which is preliminary data.</text>
</comment>
<evidence type="ECO:0000256" key="1">
    <source>
        <dbReference type="ARBA" id="ARBA00004141"/>
    </source>
</evidence>
<dbReference type="NCBIfam" id="TIGR01581">
    <property type="entry name" value="Mo_ABC_porter"/>
    <property type="match status" value="1"/>
</dbReference>
<evidence type="ECO:0000256" key="2">
    <source>
        <dbReference type="ARBA" id="ARBA00022448"/>
    </source>
</evidence>
<evidence type="ECO:0000259" key="8">
    <source>
        <dbReference type="PROSITE" id="PS50928"/>
    </source>
</evidence>
<evidence type="ECO:0000313" key="10">
    <source>
        <dbReference type="Proteomes" id="UP000256864"/>
    </source>
</evidence>
<dbReference type="GO" id="GO:0005886">
    <property type="term" value="C:plasma membrane"/>
    <property type="evidence" value="ECO:0007669"/>
    <property type="project" value="UniProtKB-SubCell"/>
</dbReference>
<evidence type="ECO:0000256" key="7">
    <source>
        <dbReference type="RuleBase" id="RU363032"/>
    </source>
</evidence>
<keyword evidence="6 7" id="KW-0472">Membrane</keyword>
<feature type="transmembrane region" description="Helical" evidence="7">
    <location>
        <begin position="91"/>
        <end position="112"/>
    </location>
</feature>
<reference evidence="9 10" key="1">
    <citation type="submission" date="2018-07" db="EMBL/GenBank/DDBJ databases">
        <title>Genomic Encyclopedia of Type Strains, Phase IV (KMG-IV): sequencing the most valuable type-strain genomes for metagenomic binning, comparative biology and taxonomic classification.</title>
        <authorList>
            <person name="Goeker M."/>
        </authorList>
    </citation>
    <scope>NUCLEOTIDE SEQUENCE [LARGE SCALE GENOMIC DNA]</scope>
    <source>
        <strain evidence="9 10">DSM 7466</strain>
    </source>
</reference>
<dbReference type="Pfam" id="PF00528">
    <property type="entry name" value="BPD_transp_1"/>
    <property type="match status" value="1"/>
</dbReference>
<feature type="transmembrane region" description="Helical" evidence="7">
    <location>
        <begin position="124"/>
        <end position="144"/>
    </location>
</feature>